<dbReference type="InterPro" id="IPR036188">
    <property type="entry name" value="FAD/NAD-bd_sf"/>
</dbReference>
<protein>
    <submittedName>
        <fullName evidence="2">2-polyprenyl-6-methoxyphenol hydroxylase</fullName>
    </submittedName>
</protein>
<evidence type="ECO:0000259" key="1">
    <source>
        <dbReference type="Pfam" id="PF01494"/>
    </source>
</evidence>
<dbReference type="Pfam" id="PF01494">
    <property type="entry name" value="FAD_binding_3"/>
    <property type="match status" value="1"/>
</dbReference>
<reference evidence="3" key="1">
    <citation type="submission" date="2016-11" db="EMBL/GenBank/DDBJ databases">
        <authorList>
            <person name="Varghese N."/>
            <person name="Submissions S."/>
        </authorList>
    </citation>
    <scope>NUCLEOTIDE SEQUENCE [LARGE SCALE GENOMIC DNA]</scope>
    <source>
        <strain evidence="3">DSM 8595</strain>
    </source>
</reference>
<dbReference type="InterPro" id="IPR051704">
    <property type="entry name" value="FAD_aromatic-hydroxylase"/>
</dbReference>
<dbReference type="STRING" id="232089.SAMN05443544_3597"/>
<dbReference type="InterPro" id="IPR002938">
    <property type="entry name" value="FAD-bd"/>
</dbReference>
<keyword evidence="3" id="KW-1185">Reference proteome</keyword>
<dbReference type="PRINTS" id="PR00420">
    <property type="entry name" value="RNGMNOXGNASE"/>
</dbReference>
<feature type="domain" description="FAD-binding" evidence="1">
    <location>
        <begin position="4"/>
        <end position="324"/>
    </location>
</feature>
<evidence type="ECO:0000313" key="3">
    <source>
        <dbReference type="Proteomes" id="UP000184699"/>
    </source>
</evidence>
<evidence type="ECO:0000313" key="2">
    <source>
        <dbReference type="EMBL" id="SIO26131.1"/>
    </source>
</evidence>
<dbReference type="EMBL" id="FSRJ01000005">
    <property type="protein sequence ID" value="SIO26131.1"/>
    <property type="molecule type" value="Genomic_DNA"/>
</dbReference>
<organism evidence="2 3">
    <name type="scientific">Agromyces cerinus subsp. cerinus</name>
    <dbReference type="NCBI Taxonomy" id="232089"/>
    <lineage>
        <taxon>Bacteria</taxon>
        <taxon>Bacillati</taxon>
        <taxon>Actinomycetota</taxon>
        <taxon>Actinomycetes</taxon>
        <taxon>Micrococcales</taxon>
        <taxon>Microbacteriaceae</taxon>
        <taxon>Agromyces</taxon>
    </lineage>
</organism>
<dbReference type="Proteomes" id="UP000184699">
    <property type="component" value="Unassembled WGS sequence"/>
</dbReference>
<proteinExistence type="predicted"/>
<sequence>MATTKVLISGASIAGPALARWLGRNGFDVTVVEKAPTARPGGQAVDFKGRTHHALLTRMGILDEVHARRTAKTDWRMVDANDHVNAVVPGEFIGGDVEILRGDLAGILLAQSAADAAYVFDDEITAITESDAGVDVAFARRPDERFDLVIGADGVHSAVRRLAFGPEDRYVETRGFYYAVASGQAPLGDLETRLPDGRGIAYGYNEPGRLALLGGQKAPNLFVFRAERPDYDRRDIASQRAFLESAFAGAGWRVPAALEASRAASDFYLDALARTRMTSFTQGRAALVGDAGYANTLGGFGTGLALIGAYVLAGELIAAGGDHAAAFAAYDRRMRKPTKIARTGNAGPFLAPPSTGRIRMRDWTFANPLMYRTMMWMTDTFATDDSLPDYPMR</sequence>
<dbReference type="Gene3D" id="3.30.9.10">
    <property type="entry name" value="D-Amino Acid Oxidase, subunit A, domain 2"/>
    <property type="match status" value="1"/>
</dbReference>
<dbReference type="PANTHER" id="PTHR46865">
    <property type="entry name" value="OXIDOREDUCTASE-RELATED"/>
    <property type="match status" value="1"/>
</dbReference>
<name>A0A1N6I290_9MICO</name>
<dbReference type="SUPFAM" id="SSF51905">
    <property type="entry name" value="FAD/NAD(P)-binding domain"/>
    <property type="match status" value="1"/>
</dbReference>
<accession>A0A1N6I290</accession>
<dbReference type="AlphaFoldDB" id="A0A1N6I290"/>
<dbReference type="RefSeq" id="WP_074261730.1">
    <property type="nucleotide sequence ID" value="NZ_FSRJ01000005.1"/>
</dbReference>
<dbReference type="OrthoDB" id="3356051at2"/>
<dbReference type="Gene3D" id="3.50.50.60">
    <property type="entry name" value="FAD/NAD(P)-binding domain"/>
    <property type="match status" value="1"/>
</dbReference>
<gene>
    <name evidence="2" type="ORF">SAMN05443544_3597</name>
</gene>
<dbReference type="GO" id="GO:0071949">
    <property type="term" value="F:FAD binding"/>
    <property type="evidence" value="ECO:0007669"/>
    <property type="project" value="InterPro"/>
</dbReference>
<dbReference type="PANTHER" id="PTHR46865:SF2">
    <property type="entry name" value="MONOOXYGENASE"/>
    <property type="match status" value="1"/>
</dbReference>